<accession>A0ACC2U1D2</accession>
<name>A0ACC2U1D2_9FUNG</name>
<reference evidence="1" key="1">
    <citation type="submission" date="2022-04" db="EMBL/GenBank/DDBJ databases">
        <title>Genome of the entomopathogenic fungus Entomophthora muscae.</title>
        <authorList>
            <person name="Elya C."/>
            <person name="Lovett B.R."/>
            <person name="Lee E."/>
            <person name="Macias A.M."/>
            <person name="Hajek A.E."/>
            <person name="De Bivort B.L."/>
            <person name="Kasson M.T."/>
            <person name="De Fine Licht H.H."/>
            <person name="Stajich J.E."/>
        </authorList>
    </citation>
    <scope>NUCLEOTIDE SEQUENCE</scope>
    <source>
        <strain evidence="1">Berkeley</strain>
    </source>
</reference>
<sequence>MIIQIPIPKNLFRMFSLIFALLNVFPAAASAARFKKTAYNLPELSEAAIGKASFGWIQPGKKMGLAHHVHWLNKPYMEEYRIDIARNLQCNPQSKGKMVCYAYRKEGLFLGPSLQVSQHFSCLQKCTVQLESSLIANIARDLPVDFTNWISLVRPRLPPALRVYSAVEAPIKINFTLNGSTEGYIWFKPIYWVTSGRYNILKMNNFSTREASWATETFLPLSPDGCSHVGIFGVQNSLPPENPVPISAPKLQIYSL</sequence>
<organism evidence="1 2">
    <name type="scientific">Entomophthora muscae</name>
    <dbReference type="NCBI Taxonomy" id="34485"/>
    <lineage>
        <taxon>Eukaryota</taxon>
        <taxon>Fungi</taxon>
        <taxon>Fungi incertae sedis</taxon>
        <taxon>Zoopagomycota</taxon>
        <taxon>Entomophthoromycotina</taxon>
        <taxon>Entomophthoromycetes</taxon>
        <taxon>Entomophthorales</taxon>
        <taxon>Entomophthoraceae</taxon>
        <taxon>Entomophthora</taxon>
    </lineage>
</organism>
<dbReference type="EMBL" id="QTSX02001520">
    <property type="protein sequence ID" value="KAJ9080814.1"/>
    <property type="molecule type" value="Genomic_DNA"/>
</dbReference>
<proteinExistence type="predicted"/>
<gene>
    <name evidence="1" type="ORF">DSO57_1020939</name>
</gene>
<protein>
    <submittedName>
        <fullName evidence="1">Uncharacterized protein</fullName>
    </submittedName>
</protein>
<evidence type="ECO:0000313" key="2">
    <source>
        <dbReference type="Proteomes" id="UP001165960"/>
    </source>
</evidence>
<comment type="caution">
    <text evidence="1">The sequence shown here is derived from an EMBL/GenBank/DDBJ whole genome shotgun (WGS) entry which is preliminary data.</text>
</comment>
<keyword evidence="2" id="KW-1185">Reference proteome</keyword>
<dbReference type="Proteomes" id="UP001165960">
    <property type="component" value="Unassembled WGS sequence"/>
</dbReference>
<evidence type="ECO:0000313" key="1">
    <source>
        <dbReference type="EMBL" id="KAJ9080814.1"/>
    </source>
</evidence>